<feature type="transmembrane region" description="Helical" evidence="9">
    <location>
        <begin position="255"/>
        <end position="277"/>
    </location>
</feature>
<feature type="transmembrane region" description="Helical" evidence="9">
    <location>
        <begin position="175"/>
        <end position="192"/>
    </location>
</feature>
<comment type="caution">
    <text evidence="12">The sequence shown here is derived from an EMBL/GenBank/DDBJ whole genome shotgun (WGS) entry which is preliminary data.</text>
</comment>
<keyword evidence="5 10" id="KW-0592">Phosphate transport</keyword>
<dbReference type="GO" id="GO:0005886">
    <property type="term" value="C:plasma membrane"/>
    <property type="evidence" value="ECO:0007669"/>
    <property type="project" value="UniProtKB-SubCell"/>
</dbReference>
<feature type="transmembrane region" description="Helical" evidence="9">
    <location>
        <begin position="106"/>
        <end position="129"/>
    </location>
</feature>
<comment type="function">
    <text evidence="10">Part of the binding-protein-dependent transport system for phosphate; probably responsible for the translocation of the substrate across the membrane.</text>
</comment>
<dbReference type="GO" id="GO:0006817">
    <property type="term" value="P:phosphate ion transport"/>
    <property type="evidence" value="ECO:0007669"/>
    <property type="project" value="UniProtKB-KW"/>
</dbReference>
<reference evidence="12 13" key="1">
    <citation type="journal article" date="2016" name="Nat. Commun.">
        <title>Thousands of microbial genomes shed light on interconnected biogeochemical processes in an aquifer system.</title>
        <authorList>
            <person name="Anantharaman K."/>
            <person name="Brown C.T."/>
            <person name="Hug L.A."/>
            <person name="Sharon I."/>
            <person name="Castelle C.J."/>
            <person name="Probst A.J."/>
            <person name="Thomas B.C."/>
            <person name="Singh A."/>
            <person name="Wilkins M.J."/>
            <person name="Karaoz U."/>
            <person name="Brodie E.L."/>
            <person name="Williams K.H."/>
            <person name="Hubbard S.S."/>
            <person name="Banfield J.F."/>
        </authorList>
    </citation>
    <scope>NUCLEOTIDE SEQUENCE [LARGE SCALE GENOMIC DNA]</scope>
</reference>
<dbReference type="EMBL" id="MGAY01000022">
    <property type="protein sequence ID" value="OGK56811.1"/>
    <property type="molecule type" value="Genomic_DNA"/>
</dbReference>
<keyword evidence="8 9" id="KW-0472">Membrane</keyword>
<evidence type="ECO:0000256" key="3">
    <source>
        <dbReference type="ARBA" id="ARBA00022448"/>
    </source>
</evidence>
<protein>
    <recommendedName>
        <fullName evidence="10">Phosphate transport system permease protein</fullName>
    </recommendedName>
</protein>
<keyword evidence="4 10" id="KW-1003">Cell membrane</keyword>
<evidence type="ECO:0000256" key="9">
    <source>
        <dbReference type="RuleBase" id="RU363032"/>
    </source>
</evidence>
<dbReference type="PROSITE" id="PS50928">
    <property type="entry name" value="ABC_TM1"/>
    <property type="match status" value="1"/>
</dbReference>
<dbReference type="GO" id="GO:0005315">
    <property type="term" value="F:phosphate transmembrane transporter activity"/>
    <property type="evidence" value="ECO:0007669"/>
    <property type="project" value="InterPro"/>
</dbReference>
<evidence type="ECO:0000256" key="8">
    <source>
        <dbReference type="ARBA" id="ARBA00023136"/>
    </source>
</evidence>
<evidence type="ECO:0000256" key="6">
    <source>
        <dbReference type="ARBA" id="ARBA00022692"/>
    </source>
</evidence>
<evidence type="ECO:0000313" key="13">
    <source>
        <dbReference type="Proteomes" id="UP000176376"/>
    </source>
</evidence>
<gene>
    <name evidence="12" type="ORF">A3J15_00045</name>
</gene>
<keyword evidence="7 9" id="KW-1133">Transmembrane helix</keyword>
<comment type="subcellular location">
    <subcellularLocation>
        <location evidence="1 9">Cell membrane</location>
        <topology evidence="1 9">Multi-pass membrane protein</topology>
    </subcellularLocation>
</comment>
<dbReference type="InterPro" id="IPR051124">
    <property type="entry name" value="Phosphate_Transport_Permease"/>
</dbReference>
<feature type="transmembrane region" description="Helical" evidence="9">
    <location>
        <begin position="141"/>
        <end position="163"/>
    </location>
</feature>
<dbReference type="Pfam" id="PF00528">
    <property type="entry name" value="BPD_transp_1"/>
    <property type="match status" value="1"/>
</dbReference>
<dbReference type="Proteomes" id="UP000176376">
    <property type="component" value="Unassembled WGS sequence"/>
</dbReference>
<dbReference type="AlphaFoldDB" id="A0A1F7JMH1"/>
<dbReference type="PANTHER" id="PTHR30425:SF1">
    <property type="entry name" value="PHOSPHATE TRANSPORT SYSTEM PERMEASE PROTEIN PSTC"/>
    <property type="match status" value="1"/>
</dbReference>
<dbReference type="PANTHER" id="PTHR30425">
    <property type="entry name" value="PHOSPHATE TRANSPORT SYSTEM PERMEASE PROTEIN PST"/>
    <property type="match status" value="1"/>
</dbReference>
<feature type="transmembrane region" description="Helical" evidence="9">
    <location>
        <begin position="61"/>
        <end position="94"/>
    </location>
</feature>
<dbReference type="InterPro" id="IPR035906">
    <property type="entry name" value="MetI-like_sf"/>
</dbReference>
<dbReference type="STRING" id="1802074.A3J15_00045"/>
<evidence type="ECO:0000256" key="4">
    <source>
        <dbReference type="ARBA" id="ARBA00022475"/>
    </source>
</evidence>
<feature type="transmembrane region" description="Helical" evidence="9">
    <location>
        <begin position="12"/>
        <end position="31"/>
    </location>
</feature>
<dbReference type="Gene3D" id="1.10.3720.10">
    <property type="entry name" value="MetI-like"/>
    <property type="match status" value="1"/>
</dbReference>
<feature type="domain" description="ABC transmembrane type-1" evidence="11">
    <location>
        <begin position="65"/>
        <end position="273"/>
    </location>
</feature>
<keyword evidence="3 9" id="KW-0813">Transport</keyword>
<evidence type="ECO:0000256" key="10">
    <source>
        <dbReference type="RuleBase" id="RU363054"/>
    </source>
</evidence>
<evidence type="ECO:0000256" key="7">
    <source>
        <dbReference type="ARBA" id="ARBA00022989"/>
    </source>
</evidence>
<keyword evidence="6 9" id="KW-0812">Transmembrane</keyword>
<dbReference type="InterPro" id="IPR000515">
    <property type="entry name" value="MetI-like"/>
</dbReference>
<dbReference type="NCBIfam" id="TIGR02138">
    <property type="entry name" value="phosphate_pstC"/>
    <property type="match status" value="1"/>
</dbReference>
<dbReference type="CDD" id="cd06261">
    <property type="entry name" value="TM_PBP2"/>
    <property type="match status" value="1"/>
</dbReference>
<dbReference type="SUPFAM" id="SSF161098">
    <property type="entry name" value="MetI-like"/>
    <property type="match status" value="1"/>
</dbReference>
<evidence type="ECO:0000256" key="2">
    <source>
        <dbReference type="ARBA" id="ARBA00007069"/>
    </source>
</evidence>
<evidence type="ECO:0000256" key="5">
    <source>
        <dbReference type="ARBA" id="ARBA00022592"/>
    </source>
</evidence>
<sequence>MGVNEKIIEKTIYFLAFSAIFILLLITIFIFKEGVPFLFNYGVLKIIFRSSWSPSDQEFGIFAMIIGSIYITLGALIVGIPLGVACAIYLCEFAHKRTRLIIKPTIELLAGIPSVVYGFMGMIVLAPIIRSFLGGSGLSILSASLVLGIMILPTIISISMDSLMALPKTYKEGSIALGATTWQTVIMVLLPAAKSGIIAGIILGLGRAIGETMAVIMIAGNSLKIPVSVLDSTRTMTAGIALEMGYAIGDHRMALFAMAVILFIFILLLNSLVTFIFQKK</sequence>
<name>A0A1F7JMH1_9BACT</name>
<proteinExistence type="inferred from homology"/>
<dbReference type="InterPro" id="IPR011864">
    <property type="entry name" value="Phosphate_PstC"/>
</dbReference>
<evidence type="ECO:0000313" key="12">
    <source>
        <dbReference type="EMBL" id="OGK56811.1"/>
    </source>
</evidence>
<accession>A0A1F7JMH1</accession>
<evidence type="ECO:0000259" key="11">
    <source>
        <dbReference type="PROSITE" id="PS50928"/>
    </source>
</evidence>
<evidence type="ECO:0000256" key="1">
    <source>
        <dbReference type="ARBA" id="ARBA00004651"/>
    </source>
</evidence>
<organism evidence="12 13">
    <name type="scientific">Candidatus Roizmanbacteria bacterium RIFCSPLOWO2_02_FULL_38_10</name>
    <dbReference type="NCBI Taxonomy" id="1802074"/>
    <lineage>
        <taxon>Bacteria</taxon>
        <taxon>Candidatus Roizmaniibacteriota</taxon>
    </lineage>
</organism>
<comment type="similarity">
    <text evidence="2 10">Belongs to the binding-protein-dependent transport system permease family. CysTW subfamily.</text>
</comment>